<evidence type="ECO:0000313" key="4">
    <source>
        <dbReference type="Proteomes" id="UP000001811"/>
    </source>
</evidence>
<evidence type="ECO:0000256" key="1">
    <source>
        <dbReference type="SAM" id="MobiDB-lite"/>
    </source>
</evidence>
<dbReference type="AlphaFoldDB" id="A0A5F9CF31"/>
<dbReference type="InParanoid" id="A0A5F9CF31"/>
<protein>
    <submittedName>
        <fullName evidence="3">Uncharacterized protein</fullName>
    </submittedName>
</protein>
<keyword evidence="2" id="KW-0732">Signal</keyword>
<organism evidence="3 4">
    <name type="scientific">Oryctolagus cuniculus</name>
    <name type="common">Rabbit</name>
    <dbReference type="NCBI Taxonomy" id="9986"/>
    <lineage>
        <taxon>Eukaryota</taxon>
        <taxon>Metazoa</taxon>
        <taxon>Chordata</taxon>
        <taxon>Craniata</taxon>
        <taxon>Vertebrata</taxon>
        <taxon>Euteleostomi</taxon>
        <taxon>Mammalia</taxon>
        <taxon>Eutheria</taxon>
        <taxon>Euarchontoglires</taxon>
        <taxon>Glires</taxon>
        <taxon>Lagomorpha</taxon>
        <taxon>Leporidae</taxon>
        <taxon>Oryctolagus</taxon>
    </lineage>
</organism>
<evidence type="ECO:0000313" key="3">
    <source>
        <dbReference type="Ensembl" id="ENSOCUP00000032216.1"/>
    </source>
</evidence>
<sequence length="189" mass="20216">VPSPRSPRPCRVPMGWTTRLAMAALLLGVVMVATGDEDENDPCVYEALPDEDTVLCKGLGVFYPELGNIGCMFIPDCDNFRQKITSWSEPIVKFPGALDVSAQGGLGCPGGPSWLCRVKMKSSRECVLWGQQSPGKGCRGSFLSRGRVAAPVERSVTDRASRAATRAEAIGPQLRQGPRASSAPSHLKS</sequence>
<feature type="signal peptide" evidence="2">
    <location>
        <begin position="1"/>
        <end position="35"/>
    </location>
</feature>
<dbReference type="Bgee" id="ENSOCUG00000029760">
    <property type="expression patterns" value="Expressed in testis and 18 other cell types or tissues"/>
</dbReference>
<dbReference type="GeneTree" id="ENSGT00980000202343"/>
<feature type="region of interest" description="Disordered" evidence="1">
    <location>
        <begin position="154"/>
        <end position="189"/>
    </location>
</feature>
<dbReference type="STRING" id="9986.ENSOCUP00000032216"/>
<proteinExistence type="predicted"/>
<reference evidence="3" key="2">
    <citation type="submission" date="2025-08" db="UniProtKB">
        <authorList>
            <consortium name="Ensembl"/>
        </authorList>
    </citation>
    <scope>IDENTIFICATION</scope>
    <source>
        <strain evidence="3">Thorbecke</strain>
    </source>
</reference>
<dbReference type="Proteomes" id="UP000001811">
    <property type="component" value="Unplaced"/>
</dbReference>
<keyword evidence="4" id="KW-1185">Reference proteome</keyword>
<feature type="chain" id="PRO_5023943483" evidence="2">
    <location>
        <begin position="36"/>
        <end position="189"/>
    </location>
</feature>
<reference evidence="3 4" key="1">
    <citation type="journal article" date="2011" name="Nature">
        <title>A high-resolution map of human evolutionary constraint using 29 mammals.</title>
        <authorList>
            <person name="Lindblad-Toh K."/>
            <person name="Garber M."/>
            <person name="Zuk O."/>
            <person name="Lin M.F."/>
            <person name="Parker B.J."/>
            <person name="Washietl S."/>
            <person name="Kheradpour P."/>
            <person name="Ernst J."/>
            <person name="Jordan G."/>
            <person name="Mauceli E."/>
            <person name="Ward L.D."/>
            <person name="Lowe C.B."/>
            <person name="Holloway A.K."/>
            <person name="Clamp M."/>
            <person name="Gnerre S."/>
            <person name="Alfoldi J."/>
            <person name="Beal K."/>
            <person name="Chang J."/>
            <person name="Clawson H."/>
            <person name="Cuff J."/>
            <person name="Di Palma F."/>
            <person name="Fitzgerald S."/>
            <person name="Flicek P."/>
            <person name="Guttman M."/>
            <person name="Hubisz M.J."/>
            <person name="Jaffe D.B."/>
            <person name="Jungreis I."/>
            <person name="Kent W.J."/>
            <person name="Kostka D."/>
            <person name="Lara M."/>
            <person name="Martins A.L."/>
            <person name="Massingham T."/>
            <person name="Moltke I."/>
            <person name="Raney B.J."/>
            <person name="Rasmussen M.D."/>
            <person name="Robinson J."/>
            <person name="Stark A."/>
            <person name="Vilella A.J."/>
            <person name="Wen J."/>
            <person name="Xie X."/>
            <person name="Zody M.C."/>
            <person name="Baldwin J."/>
            <person name="Bloom T."/>
            <person name="Chin C.W."/>
            <person name="Heiman D."/>
            <person name="Nicol R."/>
            <person name="Nusbaum C."/>
            <person name="Young S."/>
            <person name="Wilkinson J."/>
            <person name="Worley K.C."/>
            <person name="Kovar C.L."/>
            <person name="Muzny D.M."/>
            <person name="Gibbs R.A."/>
            <person name="Cree A."/>
            <person name="Dihn H.H."/>
            <person name="Fowler G."/>
            <person name="Jhangiani S."/>
            <person name="Joshi V."/>
            <person name="Lee S."/>
            <person name="Lewis L.R."/>
            <person name="Nazareth L.V."/>
            <person name="Okwuonu G."/>
            <person name="Santibanez J."/>
            <person name="Warren W.C."/>
            <person name="Mardis E.R."/>
            <person name="Weinstock G.M."/>
            <person name="Wilson R.K."/>
            <person name="Delehaunty K."/>
            <person name="Dooling D."/>
            <person name="Fronik C."/>
            <person name="Fulton L."/>
            <person name="Fulton B."/>
            <person name="Graves T."/>
            <person name="Minx P."/>
            <person name="Sodergren E."/>
            <person name="Birney E."/>
            <person name="Margulies E.H."/>
            <person name="Herrero J."/>
            <person name="Green E.D."/>
            <person name="Haussler D."/>
            <person name="Siepel A."/>
            <person name="Goldman N."/>
            <person name="Pollard K.S."/>
            <person name="Pedersen J.S."/>
            <person name="Lander E.S."/>
            <person name="Kellis M."/>
        </authorList>
    </citation>
    <scope>NUCLEOTIDE SEQUENCE [LARGE SCALE GENOMIC DNA]</scope>
    <source>
        <strain evidence="4">Thorbecke</strain>
    </source>
</reference>
<reference evidence="3" key="3">
    <citation type="submission" date="2025-09" db="UniProtKB">
        <authorList>
            <consortium name="Ensembl"/>
        </authorList>
    </citation>
    <scope>IDENTIFICATION</scope>
    <source>
        <strain evidence="3">Thorbecke</strain>
    </source>
</reference>
<accession>A0A5F9CF31</accession>
<dbReference type="Ensembl" id="ENSOCUT00000047288.1">
    <property type="protein sequence ID" value="ENSOCUP00000032216.1"/>
    <property type="gene ID" value="ENSOCUG00000029760.1"/>
</dbReference>
<name>A0A5F9CF31_RABIT</name>
<evidence type="ECO:0000256" key="2">
    <source>
        <dbReference type="SAM" id="SignalP"/>
    </source>
</evidence>